<dbReference type="Proteomes" id="UP001152795">
    <property type="component" value="Unassembled WGS sequence"/>
</dbReference>
<dbReference type="EMBL" id="CACRXK020035306">
    <property type="protein sequence ID" value="CAB4044534.1"/>
    <property type="molecule type" value="Genomic_DNA"/>
</dbReference>
<proteinExistence type="predicted"/>
<evidence type="ECO:0000313" key="1">
    <source>
        <dbReference type="EMBL" id="CAB4044534.1"/>
    </source>
</evidence>
<dbReference type="OrthoDB" id="2196114at2759"/>
<comment type="caution">
    <text evidence="1">The sequence shown here is derived from an EMBL/GenBank/DDBJ whole genome shotgun (WGS) entry which is preliminary data.</text>
</comment>
<name>A0A6S7KNJ3_PARCT</name>
<protein>
    <submittedName>
        <fullName evidence="1">Uncharacterized protein</fullName>
    </submittedName>
</protein>
<sequence>MAFLEFLTQNFPTNTPFSELSKPVKVVDSIMSLMLSYLSSSNQVCSVANSSKKKFTALFPTPGSSQDSSNDPSREKFLLLCLTFLTKLFPLNTGQSKLSDNLVAENSTMEKLLECLNMCRGESFELLEIGVNIVSGDLSEVQGLEKPSSIEDGVMKIFCLLYKHTQQRDTIVRSLLKFFSSDVQGGKTQQDSYYHISELLLWILLKLLDCDVNFQIFCENGGIEVICSKLSRATSRALHPVRGVVSTVVHQLGVKIHSKIEGEKHLLAAALESDKPLVNFAPYGTIHCPSHSASSVADNLISTAVPTRRARSAAWIHHFDHKDTWCPLYINLPNTVIVHEVVIQPHSASLS</sequence>
<gene>
    <name evidence="1" type="ORF">PACLA_8A035641</name>
</gene>
<dbReference type="AlphaFoldDB" id="A0A6S7KNJ3"/>
<organism evidence="1 2">
    <name type="scientific">Paramuricea clavata</name>
    <name type="common">Red gorgonian</name>
    <name type="synonym">Violescent sea-whip</name>
    <dbReference type="NCBI Taxonomy" id="317549"/>
    <lineage>
        <taxon>Eukaryota</taxon>
        <taxon>Metazoa</taxon>
        <taxon>Cnidaria</taxon>
        <taxon>Anthozoa</taxon>
        <taxon>Octocorallia</taxon>
        <taxon>Malacalcyonacea</taxon>
        <taxon>Plexauridae</taxon>
        <taxon>Paramuricea</taxon>
    </lineage>
</organism>
<reference evidence="1" key="1">
    <citation type="submission" date="2020-04" db="EMBL/GenBank/DDBJ databases">
        <authorList>
            <person name="Alioto T."/>
            <person name="Alioto T."/>
            <person name="Gomez Garrido J."/>
        </authorList>
    </citation>
    <scope>NUCLEOTIDE SEQUENCE</scope>
    <source>
        <strain evidence="1">A484AB</strain>
    </source>
</reference>
<accession>A0A6S7KNJ3</accession>
<feature type="non-terminal residue" evidence="1">
    <location>
        <position position="1"/>
    </location>
</feature>
<evidence type="ECO:0000313" key="2">
    <source>
        <dbReference type="Proteomes" id="UP001152795"/>
    </source>
</evidence>
<keyword evidence="2" id="KW-1185">Reference proteome</keyword>